<sequence length="350" mass="39435">MKGRNPTPDEIRAAQHDRPVIEEIRPDRTIRHIPLQPHQLTERITPNDDVFILGHVGVPRAKAQDWWLDIAGLVERPRRWNHSELSALPKRTVTALHECAGFPLRPDIATRRYANVVWGGVDLASLLHETGVKREASFLWSFGVDKGVFEDVISGVYLKDMPLHRLAAGDILLAYEMNGKPLDQEHGFPLRLVIPGYYGTNLVKWLYRLELSDRRPDGPYTTKYYNDPIPPNADYPLGGTTPLWELPPESVIVSPSPQDKLERTNIAIWGWAWAGAGLAQVEVSVDGGNHWAAAELEPEAGWAWRRFTFSWRPANVGSYSLASRAFDKRGLSQPVDKARNAIYYVMVAIG</sequence>
<proteinExistence type="predicted"/>
<dbReference type="InterPro" id="IPR036374">
    <property type="entry name" value="OxRdtase_Mopterin-bd_sf"/>
</dbReference>
<dbReference type="Pfam" id="PF03404">
    <property type="entry name" value="Mo-co_dimer"/>
    <property type="match status" value="1"/>
</dbReference>
<dbReference type="Gene3D" id="3.90.420.10">
    <property type="entry name" value="Oxidoreductase, molybdopterin-binding domain"/>
    <property type="match status" value="1"/>
</dbReference>
<evidence type="ECO:0000259" key="6">
    <source>
        <dbReference type="Pfam" id="PF03404"/>
    </source>
</evidence>
<evidence type="ECO:0000313" key="7">
    <source>
        <dbReference type="EMBL" id="SUU83356.1"/>
    </source>
</evidence>
<dbReference type="InterPro" id="IPR014756">
    <property type="entry name" value="Ig_E-set"/>
</dbReference>
<dbReference type="AlphaFoldDB" id="A0A380W3C9"/>
<feature type="domain" description="Moybdenum cofactor oxidoreductase dimerisation" evidence="6">
    <location>
        <begin position="243"/>
        <end position="340"/>
    </location>
</feature>
<evidence type="ECO:0000256" key="1">
    <source>
        <dbReference type="ARBA" id="ARBA00001924"/>
    </source>
</evidence>
<dbReference type="GO" id="GO:0008482">
    <property type="term" value="F:sulfite oxidase activity"/>
    <property type="evidence" value="ECO:0007669"/>
    <property type="project" value="TreeGrafter"/>
</dbReference>
<evidence type="ECO:0000313" key="8">
    <source>
        <dbReference type="Proteomes" id="UP000254343"/>
    </source>
</evidence>
<dbReference type="SUPFAM" id="SSF56524">
    <property type="entry name" value="Oxidoreductase molybdopterin-binding domain"/>
    <property type="match status" value="1"/>
</dbReference>
<keyword evidence="2" id="KW-0500">Molybdenum</keyword>
<organism evidence="7 8">
    <name type="scientific">Afipia felis</name>
    <name type="common">Cat scratch disease bacillus</name>
    <dbReference type="NCBI Taxonomy" id="1035"/>
    <lineage>
        <taxon>Bacteria</taxon>
        <taxon>Pseudomonadati</taxon>
        <taxon>Pseudomonadota</taxon>
        <taxon>Alphaproteobacteria</taxon>
        <taxon>Hyphomicrobiales</taxon>
        <taxon>Nitrobacteraceae</taxon>
        <taxon>Afipia</taxon>
    </lineage>
</organism>
<dbReference type="Pfam" id="PF00174">
    <property type="entry name" value="Oxidored_molyb"/>
    <property type="match status" value="1"/>
</dbReference>
<comment type="cofactor">
    <cofactor evidence="1">
        <name>Mo-molybdopterin</name>
        <dbReference type="ChEBI" id="CHEBI:71302"/>
    </cofactor>
</comment>
<accession>A0A380W3C9</accession>
<name>A0A380W3C9_AFIFE</name>
<evidence type="ECO:0000256" key="3">
    <source>
        <dbReference type="ARBA" id="ARBA00022723"/>
    </source>
</evidence>
<dbReference type="Gene3D" id="2.60.40.650">
    <property type="match status" value="1"/>
</dbReference>
<dbReference type="InterPro" id="IPR005066">
    <property type="entry name" value="MoCF_OxRdtse_dimer"/>
</dbReference>
<evidence type="ECO:0000259" key="5">
    <source>
        <dbReference type="Pfam" id="PF00174"/>
    </source>
</evidence>
<dbReference type="Proteomes" id="UP000254343">
    <property type="component" value="Unassembled WGS sequence"/>
</dbReference>
<evidence type="ECO:0000256" key="4">
    <source>
        <dbReference type="ARBA" id="ARBA00023002"/>
    </source>
</evidence>
<reference evidence="7 8" key="1">
    <citation type="submission" date="2018-06" db="EMBL/GenBank/DDBJ databases">
        <authorList>
            <consortium name="Pathogen Informatics"/>
            <person name="Doyle S."/>
        </authorList>
    </citation>
    <scope>NUCLEOTIDE SEQUENCE [LARGE SCALE GENOMIC DNA]</scope>
    <source>
        <strain evidence="7 8">NCTC12722</strain>
    </source>
</reference>
<dbReference type="EMBL" id="UIGB01000001">
    <property type="protein sequence ID" value="SUU83356.1"/>
    <property type="molecule type" value="Genomic_DNA"/>
</dbReference>
<dbReference type="PRINTS" id="PR00407">
    <property type="entry name" value="EUMOPTERIN"/>
</dbReference>
<dbReference type="GO" id="GO:0020037">
    <property type="term" value="F:heme binding"/>
    <property type="evidence" value="ECO:0007669"/>
    <property type="project" value="TreeGrafter"/>
</dbReference>
<dbReference type="OrthoDB" id="9795587at2"/>
<evidence type="ECO:0000256" key="2">
    <source>
        <dbReference type="ARBA" id="ARBA00022505"/>
    </source>
</evidence>
<dbReference type="RefSeq" id="WP_002718136.1">
    <property type="nucleotide sequence ID" value="NZ_UFSI01000001.1"/>
</dbReference>
<gene>
    <name evidence="7" type="ORF">NCTC12722_00520</name>
</gene>
<dbReference type="GO" id="GO:0030151">
    <property type="term" value="F:molybdenum ion binding"/>
    <property type="evidence" value="ECO:0007669"/>
    <property type="project" value="InterPro"/>
</dbReference>
<protein>
    <submittedName>
        <fullName evidence="7">TMAO/DMSO reductase</fullName>
    </submittedName>
</protein>
<dbReference type="PANTHER" id="PTHR19372:SF7">
    <property type="entry name" value="SULFITE OXIDASE, MITOCHONDRIAL"/>
    <property type="match status" value="1"/>
</dbReference>
<dbReference type="InterPro" id="IPR000572">
    <property type="entry name" value="OxRdtase_Mopterin-bd_dom"/>
</dbReference>
<dbReference type="SUPFAM" id="SSF81296">
    <property type="entry name" value="E set domains"/>
    <property type="match status" value="1"/>
</dbReference>
<dbReference type="GO" id="GO:0043546">
    <property type="term" value="F:molybdopterin cofactor binding"/>
    <property type="evidence" value="ECO:0007669"/>
    <property type="project" value="TreeGrafter"/>
</dbReference>
<dbReference type="GO" id="GO:0006790">
    <property type="term" value="P:sulfur compound metabolic process"/>
    <property type="evidence" value="ECO:0007669"/>
    <property type="project" value="TreeGrafter"/>
</dbReference>
<dbReference type="InterPro" id="IPR008335">
    <property type="entry name" value="Mopterin_OxRdtase_euk"/>
</dbReference>
<dbReference type="PANTHER" id="PTHR19372">
    <property type="entry name" value="SULFITE REDUCTASE"/>
    <property type="match status" value="1"/>
</dbReference>
<keyword evidence="3" id="KW-0479">Metal-binding</keyword>
<feature type="domain" description="Oxidoreductase molybdopterin-binding" evidence="5">
    <location>
        <begin position="55"/>
        <end position="219"/>
    </location>
</feature>
<keyword evidence="4" id="KW-0560">Oxidoreductase</keyword>